<reference evidence="4" key="1">
    <citation type="submission" date="2023-02" db="EMBL/GenBank/DDBJ databases">
        <title>Identification and recombinant expression of a fungal hydrolase from Papiliotrema laurentii that hydrolyzes apple cutin and clears colloidal polyester polyurethane.</title>
        <authorList>
            <consortium name="DOE Joint Genome Institute"/>
            <person name="Roman V.A."/>
            <person name="Bojanowski C."/>
            <person name="Crable B.R."/>
            <person name="Wagner D.N."/>
            <person name="Hung C.S."/>
            <person name="Nadeau L.J."/>
            <person name="Schratz L."/>
            <person name="Haridas S."/>
            <person name="Pangilinan J."/>
            <person name="Lipzen A."/>
            <person name="Na H."/>
            <person name="Yan M."/>
            <person name="Ng V."/>
            <person name="Grigoriev I.V."/>
            <person name="Spatafora J.W."/>
            <person name="Barlow D."/>
            <person name="Biffinger J."/>
            <person name="Kelley-Loughnane N."/>
            <person name="Varaljay V.A."/>
            <person name="Crookes-Goodson W.J."/>
        </authorList>
    </citation>
    <scope>NUCLEOTIDE SEQUENCE</scope>
    <source>
        <strain evidence="4">5307AH</strain>
    </source>
</reference>
<dbReference type="AlphaFoldDB" id="A0AAD9FS81"/>
<dbReference type="PANTHER" id="PTHR31642">
    <property type="entry name" value="TRICHOTHECENE 3-O-ACETYLTRANSFERASE"/>
    <property type="match status" value="1"/>
</dbReference>
<dbReference type="Gene3D" id="3.30.559.10">
    <property type="entry name" value="Chloramphenicol acetyltransferase-like domain"/>
    <property type="match status" value="2"/>
</dbReference>
<evidence type="ECO:0000259" key="3">
    <source>
        <dbReference type="Pfam" id="PF22664"/>
    </source>
</evidence>
<comment type="caution">
    <text evidence="4">The sequence shown here is derived from an EMBL/GenBank/DDBJ whole genome shotgun (WGS) entry which is preliminary data.</text>
</comment>
<gene>
    <name evidence="4" type="ORF">DB88DRAFT_510274</name>
</gene>
<accession>A0AAD9FS81</accession>
<organism evidence="4 5">
    <name type="scientific">Papiliotrema laurentii</name>
    <name type="common">Cryptococcus laurentii</name>
    <dbReference type="NCBI Taxonomy" id="5418"/>
    <lineage>
        <taxon>Eukaryota</taxon>
        <taxon>Fungi</taxon>
        <taxon>Dikarya</taxon>
        <taxon>Basidiomycota</taxon>
        <taxon>Agaricomycotina</taxon>
        <taxon>Tremellomycetes</taxon>
        <taxon>Tremellales</taxon>
        <taxon>Rhynchogastremaceae</taxon>
        <taxon>Papiliotrema</taxon>
    </lineage>
</organism>
<keyword evidence="5" id="KW-1185">Reference proteome</keyword>
<evidence type="ECO:0000256" key="1">
    <source>
        <dbReference type="ARBA" id="ARBA00022679"/>
    </source>
</evidence>
<protein>
    <submittedName>
        <fullName evidence="4">Transferase family-domain-containing protein</fullName>
    </submittedName>
</protein>
<sequence length="451" mass="48883">MSDDTGGPVADITLEIFGQQSSAGIQTPFLFCYSSPDTPDVDGIVQRLENGLLALCAALPWVAGNVICEDDDQGGVFKIRTTRAKPVIVVKDHREDLSVPSMSRLQAAGFPTSQLDEDLLSPVVVIPQGERIEDRTAVVTLQVNLLRGGIILNLSGHHQVLDGTGQEQIAYFLNKACRGEPFTEEEVRIGNLDRASVVEPLPDAWQPGPNSPYLKDSSDDTPPPRPPGELVWTDLPFASDSLARLKQAARTASGYVSTDDALTAHLWQALARARRKRHPGSTPSTLGRAVNPRRYLDIPATYPGYISNMAHSRVSLDELADSPLSTVAKLLRFAVDPATSRLGESTLEYATLLYRARDKDSVSANQHLDLDTDLMVSSWAGMRCYRFDFGLGLGPPRAFRRTKHVPVPSLMFILPKDPGGGVVVTICARADDVEGLKEGVGAPRTADGLQL</sequence>
<dbReference type="InterPro" id="IPR023213">
    <property type="entry name" value="CAT-like_dom_sf"/>
</dbReference>
<proteinExistence type="predicted"/>
<feature type="region of interest" description="Disordered" evidence="2">
    <location>
        <begin position="199"/>
        <end position="230"/>
    </location>
</feature>
<evidence type="ECO:0000313" key="5">
    <source>
        <dbReference type="Proteomes" id="UP001182556"/>
    </source>
</evidence>
<dbReference type="InterPro" id="IPR050317">
    <property type="entry name" value="Plant_Fungal_Acyltransferase"/>
</dbReference>
<evidence type="ECO:0000313" key="4">
    <source>
        <dbReference type="EMBL" id="KAK1925240.1"/>
    </source>
</evidence>
<dbReference type="Pfam" id="PF22664">
    <property type="entry name" value="TRI-like_N"/>
    <property type="match status" value="1"/>
</dbReference>
<dbReference type="Proteomes" id="UP001182556">
    <property type="component" value="Unassembled WGS sequence"/>
</dbReference>
<keyword evidence="1 4" id="KW-0808">Transferase</keyword>
<dbReference type="EMBL" id="JAODAN010000004">
    <property type="protein sequence ID" value="KAK1925240.1"/>
    <property type="molecule type" value="Genomic_DNA"/>
</dbReference>
<dbReference type="InterPro" id="IPR054710">
    <property type="entry name" value="Tri101-like_N"/>
</dbReference>
<name>A0AAD9FS81_PAPLA</name>
<dbReference type="GO" id="GO:0016747">
    <property type="term" value="F:acyltransferase activity, transferring groups other than amino-acyl groups"/>
    <property type="evidence" value="ECO:0007669"/>
    <property type="project" value="TreeGrafter"/>
</dbReference>
<evidence type="ECO:0000256" key="2">
    <source>
        <dbReference type="SAM" id="MobiDB-lite"/>
    </source>
</evidence>
<dbReference type="PANTHER" id="PTHR31642:SF270">
    <property type="entry name" value="O-ACYLTRANSFERASE AUSQ"/>
    <property type="match status" value="1"/>
</dbReference>
<feature type="domain" description="Trichothecene 3-O-acetyltransferase-like N-terminal" evidence="3">
    <location>
        <begin position="27"/>
        <end position="177"/>
    </location>
</feature>